<reference evidence="1 2" key="1">
    <citation type="submission" date="2020-04" db="EMBL/GenBank/DDBJ databases">
        <title>Genome sequencing of novel species.</title>
        <authorList>
            <person name="Heo J."/>
            <person name="Kim S.-J."/>
            <person name="Kim J.-S."/>
            <person name="Hong S.-B."/>
            <person name="Kwon S.-W."/>
        </authorList>
    </citation>
    <scope>NUCLEOTIDE SEQUENCE [LARGE SCALE GENOMIC DNA]</scope>
    <source>
        <strain evidence="1 2">CJU-R4</strain>
    </source>
</reference>
<dbReference type="Proteomes" id="UP000501128">
    <property type="component" value="Chromosome"/>
</dbReference>
<gene>
    <name evidence="1" type="ORF">HH216_18880</name>
</gene>
<name>A0A7L5DRM2_9BACT</name>
<evidence type="ECO:0000313" key="1">
    <source>
        <dbReference type="EMBL" id="QJD80252.1"/>
    </source>
</evidence>
<dbReference type="EMBL" id="CP051677">
    <property type="protein sequence ID" value="QJD80252.1"/>
    <property type="molecule type" value="Genomic_DNA"/>
</dbReference>
<sequence length="124" mass="13577">MISNDKNQISLIDETVNTLDGNIDTTTGTEGLSLIDKWLNHLNDAGTDETQAILDTLELLRPEIDTAQRYNRPDNQRIAELLEQLVSQTRAVAGKPEASAEQTELAQLIAVLENLHQQAAGLTA</sequence>
<proteinExistence type="predicted"/>
<dbReference type="KEGG" id="srho:HH216_18880"/>
<organism evidence="1 2">
    <name type="scientific">Spirosoma rhododendri</name>
    <dbReference type="NCBI Taxonomy" id="2728024"/>
    <lineage>
        <taxon>Bacteria</taxon>
        <taxon>Pseudomonadati</taxon>
        <taxon>Bacteroidota</taxon>
        <taxon>Cytophagia</taxon>
        <taxon>Cytophagales</taxon>
        <taxon>Cytophagaceae</taxon>
        <taxon>Spirosoma</taxon>
    </lineage>
</organism>
<accession>A0A7L5DRM2</accession>
<dbReference type="AlphaFoldDB" id="A0A7L5DRM2"/>
<keyword evidence="2" id="KW-1185">Reference proteome</keyword>
<protein>
    <submittedName>
        <fullName evidence="1">Uncharacterized protein</fullName>
    </submittedName>
</protein>
<dbReference type="RefSeq" id="WP_169552211.1">
    <property type="nucleotide sequence ID" value="NZ_CP051677.1"/>
</dbReference>
<evidence type="ECO:0000313" key="2">
    <source>
        <dbReference type="Proteomes" id="UP000501128"/>
    </source>
</evidence>